<sequence>MEEATKLRVPQRVISRLQQRYRQTGRVTGRHRGGRPLATSRFIVNSALWNQMITPLKESALHQPVLYPDGPLVVVLQCGQLSDQPSLEEAIRIASRIQQGETPGLDD</sequence>
<gene>
    <name evidence="1" type="ORF">ATANTOWER_025543</name>
</gene>
<evidence type="ECO:0000313" key="2">
    <source>
        <dbReference type="Proteomes" id="UP001345963"/>
    </source>
</evidence>
<accession>A0ABU7ATB3</accession>
<comment type="caution">
    <text evidence="1">The sequence shown here is derived from an EMBL/GenBank/DDBJ whole genome shotgun (WGS) entry which is preliminary data.</text>
</comment>
<proteinExistence type="predicted"/>
<organism evidence="1 2">
    <name type="scientific">Ataeniobius toweri</name>
    <dbReference type="NCBI Taxonomy" id="208326"/>
    <lineage>
        <taxon>Eukaryota</taxon>
        <taxon>Metazoa</taxon>
        <taxon>Chordata</taxon>
        <taxon>Craniata</taxon>
        <taxon>Vertebrata</taxon>
        <taxon>Euteleostomi</taxon>
        <taxon>Actinopterygii</taxon>
        <taxon>Neopterygii</taxon>
        <taxon>Teleostei</taxon>
        <taxon>Neoteleostei</taxon>
        <taxon>Acanthomorphata</taxon>
        <taxon>Ovalentaria</taxon>
        <taxon>Atherinomorphae</taxon>
        <taxon>Cyprinodontiformes</taxon>
        <taxon>Goodeidae</taxon>
        <taxon>Ataeniobius</taxon>
    </lineage>
</organism>
<protein>
    <recommendedName>
        <fullName evidence="3">Helix-turn-helix domain-containing protein</fullName>
    </recommendedName>
</protein>
<evidence type="ECO:0000313" key="1">
    <source>
        <dbReference type="EMBL" id="MED6240670.1"/>
    </source>
</evidence>
<reference evidence="1 2" key="1">
    <citation type="submission" date="2021-07" db="EMBL/GenBank/DDBJ databases">
        <authorList>
            <person name="Palmer J.M."/>
        </authorList>
    </citation>
    <scope>NUCLEOTIDE SEQUENCE [LARGE SCALE GENOMIC DNA]</scope>
    <source>
        <strain evidence="1 2">AT_MEX2019</strain>
        <tissue evidence="1">Muscle</tissue>
    </source>
</reference>
<dbReference type="EMBL" id="JAHUTI010025595">
    <property type="protein sequence ID" value="MED6240670.1"/>
    <property type="molecule type" value="Genomic_DNA"/>
</dbReference>
<evidence type="ECO:0008006" key="3">
    <source>
        <dbReference type="Google" id="ProtNLM"/>
    </source>
</evidence>
<dbReference type="Proteomes" id="UP001345963">
    <property type="component" value="Unassembled WGS sequence"/>
</dbReference>
<keyword evidence="2" id="KW-1185">Reference proteome</keyword>
<name>A0ABU7ATB3_9TELE</name>